<dbReference type="EMBL" id="JYDP01000261">
    <property type="protein sequence ID" value="KRZ01779.1"/>
    <property type="molecule type" value="Genomic_DNA"/>
</dbReference>
<gene>
    <name evidence="1" type="ORF">T11_2665</name>
</gene>
<name>A0A0V1GUV9_9BILA</name>
<dbReference type="OrthoDB" id="329666at2759"/>
<evidence type="ECO:0000313" key="1">
    <source>
        <dbReference type="EMBL" id="KRZ01779.1"/>
    </source>
</evidence>
<proteinExistence type="predicted"/>
<reference evidence="1 2" key="1">
    <citation type="submission" date="2015-01" db="EMBL/GenBank/DDBJ databases">
        <title>Evolution of Trichinella species and genotypes.</title>
        <authorList>
            <person name="Korhonen P.K."/>
            <person name="Edoardo P."/>
            <person name="Giuseppe L.R."/>
            <person name="Gasser R.B."/>
        </authorList>
    </citation>
    <scope>NUCLEOTIDE SEQUENCE [LARGE SCALE GENOMIC DNA]</scope>
    <source>
        <strain evidence="1">ISS1029</strain>
    </source>
</reference>
<accession>A0A0V1GUV9</accession>
<protein>
    <submittedName>
        <fullName evidence="1">Uncharacterized protein</fullName>
    </submittedName>
</protein>
<feature type="non-terminal residue" evidence="1">
    <location>
        <position position="1"/>
    </location>
</feature>
<dbReference type="AlphaFoldDB" id="A0A0V1GUV9"/>
<keyword evidence="2" id="KW-1185">Reference proteome</keyword>
<sequence>LSTLNYDSFVGDASTLDTRTVYICINIPGETSWVKEILRQQYNFRILHGKILEESYEYSQNKRAKVDDGESSTQQSRTQKRWFIKVIIQKMFKEIEGEMYKLEKKNEAKD</sequence>
<evidence type="ECO:0000313" key="2">
    <source>
        <dbReference type="Proteomes" id="UP000055024"/>
    </source>
</evidence>
<comment type="caution">
    <text evidence="1">The sequence shown here is derived from an EMBL/GenBank/DDBJ whole genome shotgun (WGS) entry which is preliminary data.</text>
</comment>
<dbReference type="Proteomes" id="UP000055024">
    <property type="component" value="Unassembled WGS sequence"/>
</dbReference>
<organism evidence="1 2">
    <name type="scientific">Trichinella zimbabwensis</name>
    <dbReference type="NCBI Taxonomy" id="268475"/>
    <lineage>
        <taxon>Eukaryota</taxon>
        <taxon>Metazoa</taxon>
        <taxon>Ecdysozoa</taxon>
        <taxon>Nematoda</taxon>
        <taxon>Enoplea</taxon>
        <taxon>Dorylaimia</taxon>
        <taxon>Trichinellida</taxon>
        <taxon>Trichinellidae</taxon>
        <taxon>Trichinella</taxon>
    </lineage>
</organism>